<protein>
    <submittedName>
        <fullName evidence="2">Uncharacterized protein</fullName>
    </submittedName>
</protein>
<keyword evidence="3" id="KW-1185">Reference proteome</keyword>
<name>G2RDD7_THETT</name>
<evidence type="ECO:0000256" key="1">
    <source>
        <dbReference type="SAM" id="MobiDB-lite"/>
    </source>
</evidence>
<dbReference type="KEGG" id="ttt:THITE_114562"/>
<feature type="region of interest" description="Disordered" evidence="1">
    <location>
        <begin position="138"/>
        <end position="217"/>
    </location>
</feature>
<dbReference type="GeneID" id="11522871"/>
<sequence>MVAGSPPAVLMPGAIWLRAGTMRGGRCGFAQDLRQWSPERASTATELSASPKSSGAYTKVRLPDTTFRFKRGGRAALGATVEKRSPFRTAPAGVRNTPMPRDGGTSITTRKVHELCVIGFALLVPNAQIVIKERPRVCTSSNQKLRSGGSTRNESVAWQTGFRSSTPGHGASVNAPIGRVLAGNQLAHGPDMDAGESEALRPLDVLDENEAPAKQTN</sequence>
<reference evidence="2 3" key="1">
    <citation type="journal article" date="2011" name="Nat. Biotechnol.">
        <title>Comparative genomic analysis of the thermophilic biomass-degrading fungi Myceliophthora thermophila and Thielavia terrestris.</title>
        <authorList>
            <person name="Berka R.M."/>
            <person name="Grigoriev I.V."/>
            <person name="Otillar R."/>
            <person name="Salamov A."/>
            <person name="Grimwood J."/>
            <person name="Reid I."/>
            <person name="Ishmael N."/>
            <person name="John T."/>
            <person name="Darmond C."/>
            <person name="Moisan M.-C."/>
            <person name="Henrissat B."/>
            <person name="Coutinho P.M."/>
            <person name="Lombard V."/>
            <person name="Natvig D.O."/>
            <person name="Lindquist E."/>
            <person name="Schmutz J."/>
            <person name="Lucas S."/>
            <person name="Harris P."/>
            <person name="Powlowski J."/>
            <person name="Bellemare A."/>
            <person name="Taylor D."/>
            <person name="Butler G."/>
            <person name="de Vries R.P."/>
            <person name="Allijn I.E."/>
            <person name="van den Brink J."/>
            <person name="Ushinsky S."/>
            <person name="Storms R."/>
            <person name="Powell A.J."/>
            <person name="Paulsen I.T."/>
            <person name="Elbourne L.D.H."/>
            <person name="Baker S.E."/>
            <person name="Magnuson J."/>
            <person name="LaBoissiere S."/>
            <person name="Clutterbuck A.J."/>
            <person name="Martinez D."/>
            <person name="Wogulis M."/>
            <person name="de Leon A.L."/>
            <person name="Rey M.W."/>
            <person name="Tsang A."/>
        </authorList>
    </citation>
    <scope>NUCLEOTIDE SEQUENCE [LARGE SCALE GENOMIC DNA]</scope>
    <source>
        <strain evidence="3">ATCC 38088 / NRRL 8126</strain>
    </source>
</reference>
<feature type="compositionally biased region" description="Polar residues" evidence="1">
    <location>
        <begin position="138"/>
        <end position="167"/>
    </location>
</feature>
<dbReference type="RefSeq" id="XP_003657112.1">
    <property type="nucleotide sequence ID" value="XM_003657064.1"/>
</dbReference>
<proteinExistence type="predicted"/>
<dbReference type="HOGENOM" id="CLU_1273047_0_0_1"/>
<accession>G2RDD7</accession>
<evidence type="ECO:0000313" key="3">
    <source>
        <dbReference type="Proteomes" id="UP000008181"/>
    </source>
</evidence>
<organism evidence="2 3">
    <name type="scientific">Thermothielavioides terrestris (strain ATCC 38088 / NRRL 8126)</name>
    <name type="common">Thielavia terrestris</name>
    <dbReference type="NCBI Taxonomy" id="578455"/>
    <lineage>
        <taxon>Eukaryota</taxon>
        <taxon>Fungi</taxon>
        <taxon>Dikarya</taxon>
        <taxon>Ascomycota</taxon>
        <taxon>Pezizomycotina</taxon>
        <taxon>Sordariomycetes</taxon>
        <taxon>Sordariomycetidae</taxon>
        <taxon>Sordariales</taxon>
        <taxon>Chaetomiaceae</taxon>
        <taxon>Thermothielavioides</taxon>
        <taxon>Thermothielavioides terrestris</taxon>
    </lineage>
</organism>
<dbReference type="Proteomes" id="UP000008181">
    <property type="component" value="Chromosome 5"/>
</dbReference>
<gene>
    <name evidence="2" type="ORF">THITE_114562</name>
</gene>
<evidence type="ECO:0000313" key="2">
    <source>
        <dbReference type="EMBL" id="AEO70776.1"/>
    </source>
</evidence>
<dbReference type="EMBL" id="CP003013">
    <property type="protein sequence ID" value="AEO70776.1"/>
    <property type="molecule type" value="Genomic_DNA"/>
</dbReference>
<dbReference type="AlphaFoldDB" id="G2RDD7"/>